<dbReference type="OrthoDB" id="1606438at2759"/>
<dbReference type="GeneID" id="19160659"/>
<dbReference type="SUPFAM" id="SSF53335">
    <property type="entry name" value="S-adenosyl-L-methionine-dependent methyltransferases"/>
    <property type="match status" value="1"/>
</dbReference>
<comment type="similarity">
    <text evidence="4">Belongs to the class I-like SAM-binding methyltransferase superfamily. Cation-independent O-methyltransferase family.</text>
</comment>
<dbReference type="Gene3D" id="3.40.50.150">
    <property type="entry name" value="Vaccinia Virus protein VP39"/>
    <property type="match status" value="1"/>
</dbReference>
<reference evidence="6 7" key="1">
    <citation type="submission" date="2013-03" db="EMBL/GenBank/DDBJ databases">
        <title>The Genome Sequence of Capronia coronata CBS 617.96.</title>
        <authorList>
            <consortium name="The Broad Institute Genomics Platform"/>
            <person name="Cuomo C."/>
            <person name="de Hoog S."/>
            <person name="Gorbushina A."/>
            <person name="Walker B."/>
            <person name="Young S.K."/>
            <person name="Zeng Q."/>
            <person name="Gargeya S."/>
            <person name="Fitzgerald M."/>
            <person name="Haas B."/>
            <person name="Abouelleil A."/>
            <person name="Allen A.W."/>
            <person name="Alvarado L."/>
            <person name="Arachchi H.M."/>
            <person name="Berlin A.M."/>
            <person name="Chapman S.B."/>
            <person name="Gainer-Dewar J."/>
            <person name="Goldberg J."/>
            <person name="Griggs A."/>
            <person name="Gujja S."/>
            <person name="Hansen M."/>
            <person name="Howarth C."/>
            <person name="Imamovic A."/>
            <person name="Ireland A."/>
            <person name="Larimer J."/>
            <person name="McCowan C."/>
            <person name="Murphy C."/>
            <person name="Pearson M."/>
            <person name="Poon T.W."/>
            <person name="Priest M."/>
            <person name="Roberts A."/>
            <person name="Saif S."/>
            <person name="Shea T."/>
            <person name="Sisk P."/>
            <person name="Sykes S."/>
            <person name="Wortman J."/>
            <person name="Nusbaum C."/>
            <person name="Birren B."/>
        </authorList>
    </citation>
    <scope>NUCLEOTIDE SEQUENCE [LARGE SCALE GENOMIC DNA]</scope>
    <source>
        <strain evidence="6 7">CBS 617.96</strain>
    </source>
</reference>
<dbReference type="GO" id="GO:0032259">
    <property type="term" value="P:methylation"/>
    <property type="evidence" value="ECO:0007669"/>
    <property type="project" value="UniProtKB-KW"/>
</dbReference>
<dbReference type="STRING" id="1182541.W9XY23"/>
<dbReference type="HOGENOM" id="CLU_005533_1_4_1"/>
<dbReference type="PANTHER" id="PTHR43712:SF5">
    <property type="entry name" value="O-METHYLTRANSFERASE ASQN-RELATED"/>
    <property type="match status" value="1"/>
</dbReference>
<name>W9XY23_9EURO</name>
<accession>W9XY23</accession>
<dbReference type="InterPro" id="IPR001077">
    <property type="entry name" value="COMT_C"/>
</dbReference>
<keyword evidence="2" id="KW-0808">Transferase</keyword>
<dbReference type="RefSeq" id="XP_007724860.1">
    <property type="nucleotide sequence ID" value="XM_007726670.1"/>
</dbReference>
<sequence>MCQIEVLARAVSAQTEILTKSWHANEFHGLASPEGRRTTIPPLDETGEEARNQLITTLRELEQLVLGPKDTMQTLYYKSAEAGVVQALCSLQVPRYVPLEGSISYADLSAKVGVSADRLKHLVRIAAVCSNYLAETETGEVKHSNNSIIWQLDPLMANGMEVMLDHLPSASFRLGDVCTEDPTDEKEAVCGFSLARNQPLYEYLESNPDQGRRFAAHMRAQAAQQGDAAIQGCYDWHSLQGKTLVDCGGSFGSVATAIVRKEPGIRCVVQDLPKVVNSAVTATLKDPNFPHESVSFQAHSFLEPQPTVADVYLFRMVFHNWCDAGARRIVQALRPALRPGARVICVEYVMPPMGSGPIYAELATRRLDNVMFSLMKGKVRELSEFKQLFESAEPNLVFKSFKPGQLRATHDPRCHSVLEWVYEPKGTVNNEGGMAEHLENVSTA</sequence>
<evidence type="ECO:0000256" key="2">
    <source>
        <dbReference type="ARBA" id="ARBA00022679"/>
    </source>
</evidence>
<dbReference type="InterPro" id="IPR029063">
    <property type="entry name" value="SAM-dependent_MTases_sf"/>
</dbReference>
<evidence type="ECO:0000256" key="4">
    <source>
        <dbReference type="ARBA" id="ARBA00038277"/>
    </source>
</evidence>
<keyword evidence="1" id="KW-0489">Methyltransferase</keyword>
<evidence type="ECO:0000313" key="7">
    <source>
        <dbReference type="Proteomes" id="UP000019484"/>
    </source>
</evidence>
<dbReference type="EMBL" id="AMWN01000005">
    <property type="protein sequence ID" value="EXJ85422.1"/>
    <property type="molecule type" value="Genomic_DNA"/>
</dbReference>
<evidence type="ECO:0000256" key="1">
    <source>
        <dbReference type="ARBA" id="ARBA00022603"/>
    </source>
</evidence>
<protein>
    <recommendedName>
        <fullName evidence="5">O-methyltransferase C-terminal domain-containing protein</fullName>
    </recommendedName>
</protein>
<gene>
    <name evidence="6" type="ORF">A1O1_05786</name>
</gene>
<dbReference type="InterPro" id="IPR016461">
    <property type="entry name" value="COMT-like"/>
</dbReference>
<comment type="caution">
    <text evidence="6">The sequence shown here is derived from an EMBL/GenBank/DDBJ whole genome shotgun (WGS) entry which is preliminary data.</text>
</comment>
<evidence type="ECO:0000313" key="6">
    <source>
        <dbReference type="EMBL" id="EXJ85422.1"/>
    </source>
</evidence>
<dbReference type="PROSITE" id="PS51683">
    <property type="entry name" value="SAM_OMT_II"/>
    <property type="match status" value="1"/>
</dbReference>
<keyword evidence="7" id="KW-1185">Reference proteome</keyword>
<organism evidence="6 7">
    <name type="scientific">Capronia coronata CBS 617.96</name>
    <dbReference type="NCBI Taxonomy" id="1182541"/>
    <lineage>
        <taxon>Eukaryota</taxon>
        <taxon>Fungi</taxon>
        <taxon>Dikarya</taxon>
        <taxon>Ascomycota</taxon>
        <taxon>Pezizomycotina</taxon>
        <taxon>Eurotiomycetes</taxon>
        <taxon>Chaetothyriomycetidae</taxon>
        <taxon>Chaetothyriales</taxon>
        <taxon>Herpotrichiellaceae</taxon>
        <taxon>Capronia</taxon>
    </lineage>
</organism>
<keyword evidence="3" id="KW-0949">S-adenosyl-L-methionine</keyword>
<proteinExistence type="inferred from homology"/>
<dbReference type="eggNOG" id="KOG3178">
    <property type="taxonomic scope" value="Eukaryota"/>
</dbReference>
<dbReference type="Proteomes" id="UP000019484">
    <property type="component" value="Unassembled WGS sequence"/>
</dbReference>
<evidence type="ECO:0000259" key="5">
    <source>
        <dbReference type="Pfam" id="PF00891"/>
    </source>
</evidence>
<dbReference type="Pfam" id="PF00891">
    <property type="entry name" value="Methyltransf_2"/>
    <property type="match status" value="1"/>
</dbReference>
<dbReference type="PANTHER" id="PTHR43712">
    <property type="entry name" value="PUTATIVE (AFU_ORTHOLOGUE AFUA_4G14580)-RELATED"/>
    <property type="match status" value="1"/>
</dbReference>
<feature type="domain" description="O-methyltransferase C-terminal" evidence="5">
    <location>
        <begin position="190"/>
        <end position="392"/>
    </location>
</feature>
<dbReference type="GO" id="GO:0008171">
    <property type="term" value="F:O-methyltransferase activity"/>
    <property type="evidence" value="ECO:0007669"/>
    <property type="project" value="InterPro"/>
</dbReference>
<dbReference type="AlphaFoldDB" id="W9XY23"/>
<evidence type="ECO:0000256" key="3">
    <source>
        <dbReference type="ARBA" id="ARBA00022691"/>
    </source>
</evidence>